<evidence type="ECO:0000313" key="4">
    <source>
        <dbReference type="Proteomes" id="UP001596548"/>
    </source>
</evidence>
<keyword evidence="4" id="KW-1185">Reference proteome</keyword>
<dbReference type="Gene3D" id="3.40.50.300">
    <property type="entry name" value="P-loop containing nucleotide triphosphate hydrolases"/>
    <property type="match status" value="1"/>
</dbReference>
<evidence type="ECO:0000313" key="3">
    <source>
        <dbReference type="EMBL" id="MFC7279224.1"/>
    </source>
</evidence>
<protein>
    <submittedName>
        <fullName evidence="3">AAA family ATPase</fullName>
    </submittedName>
</protein>
<evidence type="ECO:0000259" key="2">
    <source>
        <dbReference type="Pfam" id="PF13401"/>
    </source>
</evidence>
<gene>
    <name evidence="3" type="ORF">ACFQS1_35130</name>
</gene>
<dbReference type="EMBL" id="JBHTBJ010000046">
    <property type="protein sequence ID" value="MFC7279224.1"/>
    <property type="molecule type" value="Genomic_DNA"/>
</dbReference>
<dbReference type="Pfam" id="PF13401">
    <property type="entry name" value="AAA_22"/>
    <property type="match status" value="1"/>
</dbReference>
<feature type="repeat" description="TPR" evidence="1">
    <location>
        <begin position="587"/>
        <end position="620"/>
    </location>
</feature>
<dbReference type="Proteomes" id="UP001596548">
    <property type="component" value="Unassembled WGS sequence"/>
</dbReference>
<feature type="domain" description="ORC1/DEAH AAA+ ATPase" evidence="2">
    <location>
        <begin position="166"/>
        <end position="301"/>
    </location>
</feature>
<accession>A0ABW2I2Y3</accession>
<dbReference type="SUPFAM" id="SSF52540">
    <property type="entry name" value="P-loop containing nucleoside triphosphate hydrolases"/>
    <property type="match status" value="1"/>
</dbReference>
<sequence length="887" mass="95503">MRSKGRVGALAAVLLFSTTALGVLVSIAVNEATSQPTWPWPFDTMQHHPWRWAIISAAALTVLTVLFFRLTDRGDGAGDAEGGAALTIDRSHFDRSNVNQITGGRQTNADSYYETNYFLGGGNPPSPAEKPSDMRDIPGLPEFVPGTLHDRRGLLKRLETEMSRSEGLFVALEGTAGVGKTAITAELLRKAPEKVARVYLAARGYPGVNCFSVLERLAVAVADQDDRQLLVERLNDGESDVLVRLGDVLDQLGGDRVWLALDDAQDLFDTGSGEWRDETLGLLFDEVAKRPGQRIKILLVTTVRLPLARLVTERVTNGLPATDFPGFVATLAIPGAPATQLAALAQATRRHPRTAELVVGIQAIATRPAADPLDAASDAPTLAKTMLASLAEPQERVVRSLAVLDVPVRPAVLAELNGVTPGEMRVVLDELVRCRLVRRHDDHYYLPAGEAHRIAGAVPPGTRVAQRRRAAAFLENAAGARTVARLDDLEDAFLAVHLYVAAEEAGPALRLMAALDDRYLKGWGQTATLTPWLTRMTGGFFGFREQARYLMLAGRALAQRGQLAEAIKVIDNGVLVSAETDNTAAHLGFLVQLAAYYFRAGQVGKAAEQYQKLLDRSPAGHKGVLTAHIGLALCLTETGAFTEADVHLDAAGSVGPDLALSLEYQRALIDFERGQAGRSVDRLEQARDAAVKANARVIAARCDDLAAWGWLLRNKPGRATEAALRAYEVAERGGDPGLWSTSGTTLAIIELHHDKPDRAFAAANLATRYATGMYAAEAFAVKGVASLRRGDSREHARQAFSKGAELARELGTAAPGCYRPHEVEGLALAGLALLDPERGEQGAADAYREAKRIVDLPGAQFRRRELFGALTEDWPGDPLPAVRGLLF</sequence>
<dbReference type="PROSITE" id="PS50005">
    <property type="entry name" value="TPR"/>
    <property type="match status" value="1"/>
</dbReference>
<organism evidence="3 4">
    <name type="scientific">Paractinoplanes rhizophilus</name>
    <dbReference type="NCBI Taxonomy" id="1416877"/>
    <lineage>
        <taxon>Bacteria</taxon>
        <taxon>Bacillati</taxon>
        <taxon>Actinomycetota</taxon>
        <taxon>Actinomycetes</taxon>
        <taxon>Micromonosporales</taxon>
        <taxon>Micromonosporaceae</taxon>
        <taxon>Paractinoplanes</taxon>
    </lineage>
</organism>
<comment type="caution">
    <text evidence="3">The sequence shown here is derived from an EMBL/GenBank/DDBJ whole genome shotgun (WGS) entry which is preliminary data.</text>
</comment>
<dbReference type="RefSeq" id="WP_378976345.1">
    <property type="nucleotide sequence ID" value="NZ_JBHTBJ010000046.1"/>
</dbReference>
<reference evidence="4" key="1">
    <citation type="journal article" date="2019" name="Int. J. Syst. Evol. Microbiol.">
        <title>The Global Catalogue of Microorganisms (GCM) 10K type strain sequencing project: providing services to taxonomists for standard genome sequencing and annotation.</title>
        <authorList>
            <consortium name="The Broad Institute Genomics Platform"/>
            <consortium name="The Broad Institute Genome Sequencing Center for Infectious Disease"/>
            <person name="Wu L."/>
            <person name="Ma J."/>
        </authorList>
    </citation>
    <scope>NUCLEOTIDE SEQUENCE [LARGE SCALE GENOMIC DNA]</scope>
    <source>
        <strain evidence="4">XZYJT-10</strain>
    </source>
</reference>
<proteinExistence type="predicted"/>
<evidence type="ECO:0000256" key="1">
    <source>
        <dbReference type="PROSITE-ProRule" id="PRU00339"/>
    </source>
</evidence>
<dbReference type="InterPro" id="IPR049945">
    <property type="entry name" value="AAA_22"/>
</dbReference>
<name>A0ABW2I2Y3_9ACTN</name>
<dbReference type="Gene3D" id="1.25.40.10">
    <property type="entry name" value="Tetratricopeptide repeat domain"/>
    <property type="match status" value="1"/>
</dbReference>
<dbReference type="InterPro" id="IPR027417">
    <property type="entry name" value="P-loop_NTPase"/>
</dbReference>
<dbReference type="InterPro" id="IPR019734">
    <property type="entry name" value="TPR_rpt"/>
</dbReference>
<keyword evidence="1" id="KW-0802">TPR repeat</keyword>
<dbReference type="SUPFAM" id="SSF48452">
    <property type="entry name" value="TPR-like"/>
    <property type="match status" value="1"/>
</dbReference>
<dbReference type="InterPro" id="IPR011990">
    <property type="entry name" value="TPR-like_helical_dom_sf"/>
</dbReference>